<dbReference type="InterPro" id="IPR029787">
    <property type="entry name" value="Nucleotide_cyclase"/>
</dbReference>
<name>A0A9X7YML8_9GAMM</name>
<dbReference type="SMART" id="SM00267">
    <property type="entry name" value="GGDEF"/>
    <property type="match status" value="1"/>
</dbReference>
<dbReference type="Gene3D" id="3.30.70.270">
    <property type="match status" value="1"/>
</dbReference>
<dbReference type="Pfam" id="PF00563">
    <property type="entry name" value="EAL"/>
    <property type="match status" value="1"/>
</dbReference>
<dbReference type="RefSeq" id="WP_228345626.1">
    <property type="nucleotide sequence ID" value="NZ_CP046056.1"/>
</dbReference>
<dbReference type="SUPFAM" id="SSF141868">
    <property type="entry name" value="EAL domain-like"/>
    <property type="match status" value="1"/>
</dbReference>
<dbReference type="InterPro" id="IPR000160">
    <property type="entry name" value="GGDEF_dom"/>
</dbReference>
<dbReference type="InterPro" id="IPR001633">
    <property type="entry name" value="EAL_dom"/>
</dbReference>
<evidence type="ECO:0000259" key="3">
    <source>
        <dbReference type="PROSITE" id="PS50887"/>
    </source>
</evidence>
<dbReference type="KEGG" id="vcw:GJQ55_00875"/>
<evidence type="ECO:0000313" key="5">
    <source>
        <dbReference type="Proteomes" id="UP000596074"/>
    </source>
</evidence>
<keyword evidence="1" id="KW-0812">Transmembrane</keyword>
<dbReference type="PANTHER" id="PTHR33121:SF70">
    <property type="entry name" value="SIGNALING PROTEIN YKOW"/>
    <property type="match status" value="1"/>
</dbReference>
<proteinExistence type="predicted"/>
<keyword evidence="1" id="KW-1133">Transmembrane helix</keyword>
<dbReference type="SMART" id="SM00052">
    <property type="entry name" value="EAL"/>
    <property type="match status" value="1"/>
</dbReference>
<keyword evidence="1" id="KW-0472">Membrane</keyword>
<dbReference type="AlphaFoldDB" id="A0A9X7YML8"/>
<dbReference type="CDD" id="cd01948">
    <property type="entry name" value="EAL"/>
    <property type="match status" value="1"/>
</dbReference>
<dbReference type="Pfam" id="PF00990">
    <property type="entry name" value="GGDEF"/>
    <property type="match status" value="1"/>
</dbReference>
<feature type="domain" description="EAL" evidence="2">
    <location>
        <begin position="502"/>
        <end position="755"/>
    </location>
</feature>
<dbReference type="Gene3D" id="3.20.20.450">
    <property type="entry name" value="EAL domain"/>
    <property type="match status" value="1"/>
</dbReference>
<feature type="transmembrane region" description="Helical" evidence="1">
    <location>
        <begin position="296"/>
        <end position="321"/>
    </location>
</feature>
<evidence type="ECO:0000259" key="2">
    <source>
        <dbReference type="PROSITE" id="PS50883"/>
    </source>
</evidence>
<accession>A0A9X7YML8</accession>
<evidence type="ECO:0000256" key="1">
    <source>
        <dbReference type="SAM" id="Phobius"/>
    </source>
</evidence>
<dbReference type="InterPro" id="IPR035919">
    <property type="entry name" value="EAL_sf"/>
</dbReference>
<dbReference type="PANTHER" id="PTHR33121">
    <property type="entry name" value="CYCLIC DI-GMP PHOSPHODIESTERASE PDEF"/>
    <property type="match status" value="1"/>
</dbReference>
<sequence length="758" mass="85393">MKVLRKNLWTLFLLFVLASTFMFAAVLWQRADSIYQSYDERQSNLVVLVNNALHSLFVSQGMLLDLLGQQLLQDGSLIDRVHSVPILDAMLSVSDGIVLFALSKPDGTMIAVSSNLLQSAGLPNLQDGEATGDSFRYALETDKLVLGRTYYLPTLKEWIIPVRKRITDHNGKVVGVMSAGLRLGKASHFFNQDIHGGIHHDVLLLRDRDYYLQYLSSEWMDQNIAFNRPVAASLLHQVLRDSGLTLEQAKSSASPVQYLNVVNRRQARTRGFALYNPEYELWVLSEIEQGFLHKQWLAIGIFYLPILLVIQFLAFLSFYHIHRTEIARHKELMFQATHDQLTRLPNRYYLAEQLQGWFAGQQRFAMLFVDMDNFKGVNDGFGHECGDRVLQEITARLQQVVSRQDLLARLGGDEFVVLTRNADTDSLLALARRLISIADTDFQVGHFSFSLGVSVGAACYPEHGTDFNSLMQAADIAMYEAKKHRNSVRIFVPAMQHDYLSKIQIEQRLRNAMNNHELYMMYQPKVDINGTLKGVEALVRWENAELGFVPPDQFIAVAEAAGLMPELGQFILYTVLQDMVQLQQTLQVEFPVAINISVKQILREHFVRDVLHSIDAAGMARNQVILEITENVFIDDMDLVVDLLHALHVAGVSLSMDDFGTGYSSLSALRRLPVDELKIDKSFIDNILSEEDARKMVQSIITIGGNYGMSLVAEGVETAEQAALLHAYGCECFQGYHFARPMRLADLQAFIQAAAVAG</sequence>
<dbReference type="Proteomes" id="UP000596074">
    <property type="component" value="Chromosome"/>
</dbReference>
<dbReference type="InterPro" id="IPR050706">
    <property type="entry name" value="Cyclic-di-GMP_PDE-like"/>
</dbReference>
<feature type="domain" description="GGDEF" evidence="3">
    <location>
        <begin position="362"/>
        <end position="493"/>
    </location>
</feature>
<organism evidence="4 5">
    <name type="scientific">Venatoribacter cucullus</name>
    <dbReference type="NCBI Taxonomy" id="2661630"/>
    <lineage>
        <taxon>Bacteria</taxon>
        <taxon>Pseudomonadati</taxon>
        <taxon>Pseudomonadota</taxon>
        <taxon>Gammaproteobacteria</taxon>
        <taxon>Oceanospirillales</taxon>
        <taxon>Oceanospirillaceae</taxon>
        <taxon>Venatoribacter</taxon>
    </lineage>
</organism>
<dbReference type="EMBL" id="CP046056">
    <property type="protein sequence ID" value="QQD23113.1"/>
    <property type="molecule type" value="Genomic_DNA"/>
</dbReference>
<dbReference type="SUPFAM" id="SSF55073">
    <property type="entry name" value="Nucleotide cyclase"/>
    <property type="match status" value="1"/>
</dbReference>
<dbReference type="PROSITE" id="PS50887">
    <property type="entry name" value="GGDEF"/>
    <property type="match status" value="1"/>
</dbReference>
<dbReference type="NCBIfam" id="TIGR00254">
    <property type="entry name" value="GGDEF"/>
    <property type="match status" value="1"/>
</dbReference>
<dbReference type="CDD" id="cd18773">
    <property type="entry name" value="PDC1_HK_sensor"/>
    <property type="match status" value="1"/>
</dbReference>
<evidence type="ECO:0000313" key="4">
    <source>
        <dbReference type="EMBL" id="QQD23113.1"/>
    </source>
</evidence>
<dbReference type="CDD" id="cd01949">
    <property type="entry name" value="GGDEF"/>
    <property type="match status" value="1"/>
</dbReference>
<dbReference type="InterPro" id="IPR043128">
    <property type="entry name" value="Rev_trsase/Diguanyl_cyclase"/>
</dbReference>
<keyword evidence="5" id="KW-1185">Reference proteome</keyword>
<dbReference type="PROSITE" id="PS50883">
    <property type="entry name" value="EAL"/>
    <property type="match status" value="1"/>
</dbReference>
<dbReference type="Gene3D" id="3.30.450.20">
    <property type="entry name" value="PAS domain"/>
    <property type="match status" value="1"/>
</dbReference>
<protein>
    <submittedName>
        <fullName evidence="4">EAL domain-containing protein</fullName>
    </submittedName>
</protein>
<dbReference type="GO" id="GO:0071111">
    <property type="term" value="F:cyclic-guanylate-specific phosphodiesterase activity"/>
    <property type="evidence" value="ECO:0007669"/>
    <property type="project" value="InterPro"/>
</dbReference>
<gene>
    <name evidence="4" type="ORF">GJQ55_00875</name>
</gene>
<reference evidence="4 5" key="1">
    <citation type="submission" date="2019-11" db="EMBL/GenBank/DDBJ databases">
        <title>Venatorbacter sp. nov. a predator of Campylobacter and other Gram-negative bacteria.</title>
        <authorList>
            <person name="Saeedi A."/>
            <person name="Cummings N.J."/>
            <person name="Connerton I.F."/>
            <person name="Connerton P.L."/>
        </authorList>
    </citation>
    <scope>NUCLEOTIDE SEQUENCE [LARGE SCALE GENOMIC DNA]</scope>
    <source>
        <strain evidence="4">XL5</strain>
    </source>
</reference>